<name>A0ABQ6F276_9VIBR</name>
<comment type="caution">
    <text evidence="2">The sequence shown here is derived from an EMBL/GenBank/DDBJ whole genome shotgun (WGS) entry which is preliminary data.</text>
</comment>
<dbReference type="InterPro" id="IPR022293">
    <property type="entry name" value="Integrating-conj_element"/>
</dbReference>
<evidence type="ECO:0000313" key="3">
    <source>
        <dbReference type="Proteomes" id="UP001157138"/>
    </source>
</evidence>
<dbReference type="EMBL" id="BSPW01000078">
    <property type="protein sequence ID" value="GLT19582.1"/>
    <property type="molecule type" value="Genomic_DNA"/>
</dbReference>
<keyword evidence="1" id="KW-0732">Signal</keyword>
<feature type="signal peptide" evidence="1">
    <location>
        <begin position="1"/>
        <end position="17"/>
    </location>
</feature>
<proteinExistence type="predicted"/>
<dbReference type="NCBIfam" id="TIGR03759">
    <property type="entry name" value="conj_TIGR03759"/>
    <property type="match status" value="1"/>
</dbReference>
<gene>
    <name evidence="2" type="ORF">GCM10007938_33640</name>
</gene>
<organism evidence="2 3">
    <name type="scientific">Vibrio zhanjiangensis</name>
    <dbReference type="NCBI Taxonomy" id="1046128"/>
    <lineage>
        <taxon>Bacteria</taxon>
        <taxon>Pseudomonadati</taxon>
        <taxon>Pseudomonadota</taxon>
        <taxon>Gammaproteobacteria</taxon>
        <taxon>Vibrionales</taxon>
        <taxon>Vibrionaceae</taxon>
        <taxon>Vibrio</taxon>
    </lineage>
</organism>
<evidence type="ECO:0000256" key="1">
    <source>
        <dbReference type="SAM" id="SignalP"/>
    </source>
</evidence>
<sequence length="221" mass="24660">MIKRVGLLLLVAFASTASDIQTTREVPQGIDTLSQATQWGLTESDWARYQALLQSPQGFGMSMSNPLVVLGRFARNDEERHRYAEQLMRFEQSRTEGLLAFNRAYQAAWKKSNPNLTPIGHTRPGRIALFVRRDCAACDQAFTHWRSQGVGVDVFMTDSLGNDLALKQWASEVGVRKREVSQKEVTLNHDTQGLAFTLARGTPLPVAATRRGGQWSVIESP</sequence>
<protein>
    <submittedName>
        <fullName evidence="2">Integrating conjugative element protein</fullName>
    </submittedName>
</protein>
<reference evidence="3" key="1">
    <citation type="journal article" date="2019" name="Int. J. Syst. Evol. Microbiol.">
        <title>The Global Catalogue of Microorganisms (GCM) 10K type strain sequencing project: providing services to taxonomists for standard genome sequencing and annotation.</title>
        <authorList>
            <consortium name="The Broad Institute Genomics Platform"/>
            <consortium name="The Broad Institute Genome Sequencing Center for Infectious Disease"/>
            <person name="Wu L."/>
            <person name="Ma J."/>
        </authorList>
    </citation>
    <scope>NUCLEOTIDE SEQUENCE [LARGE SCALE GENOMIC DNA]</scope>
    <source>
        <strain evidence="3">NBRC 108723</strain>
    </source>
</reference>
<accession>A0ABQ6F276</accession>
<dbReference type="Proteomes" id="UP001157138">
    <property type="component" value="Unassembled WGS sequence"/>
</dbReference>
<keyword evidence="3" id="KW-1185">Reference proteome</keyword>
<evidence type="ECO:0000313" key="2">
    <source>
        <dbReference type="EMBL" id="GLT19582.1"/>
    </source>
</evidence>
<dbReference type="RefSeq" id="WP_284193435.1">
    <property type="nucleotide sequence ID" value="NZ_BSPW01000078.1"/>
</dbReference>
<feature type="chain" id="PRO_5045984693" evidence="1">
    <location>
        <begin position="18"/>
        <end position="221"/>
    </location>
</feature>